<feature type="compositionally biased region" description="Polar residues" evidence="9">
    <location>
        <begin position="767"/>
        <end position="776"/>
    </location>
</feature>
<keyword evidence="4 8" id="KW-0812">Transmembrane</keyword>
<feature type="repeat" description="Solcar" evidence="8">
    <location>
        <begin position="946"/>
        <end position="1019"/>
    </location>
</feature>
<protein>
    <submittedName>
        <fullName evidence="10">Uncharacterized protein</fullName>
    </submittedName>
</protein>
<comment type="subcellular location">
    <subcellularLocation>
        <location evidence="1">Membrane</location>
        <topology evidence="1">Multi-pass membrane protein</topology>
    </subcellularLocation>
</comment>
<evidence type="ECO:0000313" key="10">
    <source>
        <dbReference type="EMBL" id="EPQ27821.1"/>
    </source>
</evidence>
<evidence type="ECO:0000256" key="5">
    <source>
        <dbReference type="ARBA" id="ARBA00022737"/>
    </source>
</evidence>
<dbReference type="RefSeq" id="XP_007880283.1">
    <property type="nucleotide sequence ID" value="XM_007882092.1"/>
</dbReference>
<keyword evidence="3" id="KW-0813">Transport</keyword>
<dbReference type="Gene3D" id="1.50.40.10">
    <property type="entry name" value="Mitochondrial carrier domain"/>
    <property type="match status" value="2"/>
</dbReference>
<dbReference type="PANTHER" id="PTHR45667">
    <property type="entry name" value="S-ADENOSYLMETHIONINE MITOCHONDRIAL CARRIER PROTEIN"/>
    <property type="match status" value="1"/>
</dbReference>
<evidence type="ECO:0000256" key="9">
    <source>
        <dbReference type="SAM" id="MobiDB-lite"/>
    </source>
</evidence>
<evidence type="ECO:0000256" key="2">
    <source>
        <dbReference type="ARBA" id="ARBA00006375"/>
    </source>
</evidence>
<dbReference type="eggNOG" id="KOG0768">
    <property type="taxonomic scope" value="Eukaryota"/>
</dbReference>
<feature type="region of interest" description="Disordered" evidence="9">
    <location>
        <begin position="54"/>
        <end position="148"/>
    </location>
</feature>
<dbReference type="HOGENOM" id="CLU_267280_0_0_1"/>
<feature type="compositionally biased region" description="Polar residues" evidence="9">
    <location>
        <begin position="672"/>
        <end position="693"/>
    </location>
</feature>
<evidence type="ECO:0000256" key="8">
    <source>
        <dbReference type="PROSITE-ProRule" id="PRU00282"/>
    </source>
</evidence>
<dbReference type="PROSITE" id="PS50920">
    <property type="entry name" value="SOLCAR"/>
    <property type="match status" value="3"/>
</dbReference>
<reference evidence="10 11" key="1">
    <citation type="journal article" date="2013" name="Plant Cell">
        <title>The transition from a phytopathogenic smut ancestor to an anamorphic biocontrol agent deciphered by comparative whole-genome analysis.</title>
        <authorList>
            <person name="Lefebvre F."/>
            <person name="Joly D.L."/>
            <person name="Labbe C."/>
            <person name="Teichmann B."/>
            <person name="Linning R."/>
            <person name="Belzile F."/>
            <person name="Bakkeren G."/>
            <person name="Belanger R.R."/>
        </authorList>
    </citation>
    <scope>NUCLEOTIDE SEQUENCE [LARGE SCALE GENOMIC DNA]</scope>
    <source>
        <strain evidence="10 11">PF-1</strain>
    </source>
</reference>
<gene>
    <name evidence="10" type="ORF">PFL1_04566</name>
</gene>
<dbReference type="GeneID" id="19318667"/>
<dbReference type="KEGG" id="pfp:PFL1_04566"/>
<dbReference type="InterPro" id="IPR018108">
    <property type="entry name" value="MCP_transmembrane"/>
</dbReference>
<name>A0A061HB48_9BASI</name>
<feature type="compositionally biased region" description="Basic and acidic residues" evidence="9">
    <location>
        <begin position="655"/>
        <end position="666"/>
    </location>
</feature>
<dbReference type="EMBL" id="KE361637">
    <property type="protein sequence ID" value="EPQ27821.1"/>
    <property type="molecule type" value="Genomic_DNA"/>
</dbReference>
<feature type="compositionally biased region" description="Polar residues" evidence="9">
    <location>
        <begin position="784"/>
        <end position="801"/>
    </location>
</feature>
<proteinExistence type="inferred from homology"/>
<dbReference type="InterPro" id="IPR023395">
    <property type="entry name" value="MCP_dom_sf"/>
</dbReference>
<evidence type="ECO:0000313" key="11">
    <source>
        <dbReference type="Proteomes" id="UP000053664"/>
    </source>
</evidence>
<feature type="repeat" description="Solcar" evidence="8">
    <location>
        <begin position="1144"/>
        <end position="1247"/>
    </location>
</feature>
<dbReference type="Proteomes" id="UP000053664">
    <property type="component" value="Unassembled WGS sequence"/>
</dbReference>
<dbReference type="SUPFAM" id="SSF103506">
    <property type="entry name" value="Mitochondrial carrier"/>
    <property type="match status" value="1"/>
</dbReference>
<dbReference type="AlphaFoldDB" id="A0A061HB48"/>
<feature type="compositionally biased region" description="Basic and acidic residues" evidence="9">
    <location>
        <begin position="110"/>
        <end position="119"/>
    </location>
</feature>
<accession>A0A061HB48</accession>
<keyword evidence="7 8" id="KW-0472">Membrane</keyword>
<organism evidence="10 11">
    <name type="scientific">Pseudozyma flocculosa PF-1</name>
    <dbReference type="NCBI Taxonomy" id="1277687"/>
    <lineage>
        <taxon>Eukaryota</taxon>
        <taxon>Fungi</taxon>
        <taxon>Dikarya</taxon>
        <taxon>Basidiomycota</taxon>
        <taxon>Ustilaginomycotina</taxon>
        <taxon>Ustilaginomycetes</taxon>
        <taxon>Ustilaginales</taxon>
        <taxon>Ustilaginaceae</taxon>
        <taxon>Pseudozyma</taxon>
    </lineage>
</organism>
<feature type="compositionally biased region" description="Low complexity" evidence="9">
    <location>
        <begin position="99"/>
        <end position="109"/>
    </location>
</feature>
<dbReference type="Pfam" id="PF00153">
    <property type="entry name" value="Mito_carr"/>
    <property type="match status" value="3"/>
</dbReference>
<dbReference type="GO" id="GO:0016020">
    <property type="term" value="C:membrane"/>
    <property type="evidence" value="ECO:0007669"/>
    <property type="project" value="UniProtKB-SubCell"/>
</dbReference>
<keyword evidence="6" id="KW-1133">Transmembrane helix</keyword>
<feature type="compositionally biased region" description="Polar residues" evidence="9">
    <location>
        <begin position="874"/>
        <end position="886"/>
    </location>
</feature>
<feature type="compositionally biased region" description="Low complexity" evidence="9">
    <location>
        <begin position="636"/>
        <end position="645"/>
    </location>
</feature>
<evidence type="ECO:0000256" key="4">
    <source>
        <dbReference type="ARBA" id="ARBA00022692"/>
    </source>
</evidence>
<feature type="region of interest" description="Disordered" evidence="9">
    <location>
        <begin position="752"/>
        <end position="913"/>
    </location>
</feature>
<evidence type="ECO:0000256" key="7">
    <source>
        <dbReference type="ARBA" id="ARBA00023136"/>
    </source>
</evidence>
<evidence type="ECO:0000256" key="1">
    <source>
        <dbReference type="ARBA" id="ARBA00004141"/>
    </source>
</evidence>
<feature type="compositionally biased region" description="Basic residues" evidence="9">
    <location>
        <begin position="831"/>
        <end position="843"/>
    </location>
</feature>
<comment type="similarity">
    <text evidence="2">Belongs to the mitochondrial carrier (TC 2.A.29) family.</text>
</comment>
<evidence type="ECO:0000256" key="6">
    <source>
        <dbReference type="ARBA" id="ARBA00022989"/>
    </source>
</evidence>
<evidence type="ECO:0000256" key="3">
    <source>
        <dbReference type="ARBA" id="ARBA00022448"/>
    </source>
</evidence>
<feature type="region of interest" description="Disordered" evidence="9">
    <location>
        <begin position="491"/>
        <end position="533"/>
    </location>
</feature>
<keyword evidence="5" id="KW-0677">Repeat</keyword>
<feature type="region of interest" description="Disordered" evidence="9">
    <location>
        <begin position="1"/>
        <end position="22"/>
    </location>
</feature>
<feature type="repeat" description="Solcar" evidence="8">
    <location>
        <begin position="1035"/>
        <end position="1120"/>
    </location>
</feature>
<feature type="region of interest" description="Disordered" evidence="9">
    <location>
        <begin position="310"/>
        <end position="329"/>
    </location>
</feature>
<feature type="region of interest" description="Disordered" evidence="9">
    <location>
        <begin position="580"/>
        <end position="706"/>
    </location>
</feature>
<dbReference type="OrthoDB" id="415315at2759"/>
<feature type="compositionally biased region" description="Polar residues" evidence="9">
    <location>
        <begin position="898"/>
        <end position="913"/>
    </location>
</feature>
<sequence length="1250" mass="131794">MYLPRRTSFSLEQRPKLGRNTSSSSIVSLHVHQSYLASQLGSLSSELGLGLASPNLDDDDQQRAAAAATPSAMFSAPSVKLDSSSAGSMDRAKDDNVVATATSTTAPATSRDRASRLDDLFAGSRHAAPQKSKSKPSGSHGAKHASLRGYAETRWKRQELLESKIMRSNDVQRLEWEAKAAMLRDSYPLAILLLYRAGVLGSATSCISLARLYALGITKGNAPVVVLVYRDPLRSLAWSLEALAILERRLSAQIKAASASASVSRRLRELWEPPLEAVAVLLRALIAPEVAALSPIQRSSVALPDISKLSGSQSAGRDAPNAEASEKQKEDLWIRVEDAISRLAARLPAADVEETMGDASMPPSRMASLGPDEEDDEAALHRELESLRAHVKYLSAALKSRSFVLDPQAELLEGLRSAWAGCAAVDLARAGDAVEPEIRAFADKAQACLESKLSGGNLAAEGDLFQPLILSLDQLLPELSIPDYATRKAQAAATRANAEPQLEAKNKRPRRNSLKEVEPEDIETAAKHEASARPALTMRLASTPAAPSASVASVFASGQTQEPALAQHTADTRQRLTRTISQSGGIPSSIDLGSARSPPSVQEMERRRAAEPPSPALSTVSVGTDYSFAHARPRRPSSVVSVTPSLLFPPGTGDDSGRLSPSDDNRQMLFPVSSNDQAEGSCPSLSRSRTASQLAPGIPGARPRLASAGLARPRVTSMYSTPSTSGITASSSAQFSTSTATADTSLHSLDAGLSPLDAGMPTRRRTSSNASISSRTRGMAHMISKTSPSISETPEGSQPSQAGLGDARGEVAAGSMSSGAGGRKASDTLRRLKGQRSNSRLHSRFASDGSAGGASEPVPAMPSWAKAPAASLLRPSTSKATITTDAVTGRSDVPRSVLSEQRQEQYQPSHQAPLTAAQSLERSRMAHSSIPSVLEEAELDKALTGPSFTSALMAGALSGLTVDLLFYPIDTIKTRLQSSQGFLAAGGFKGVYRGLGSTAVGSAPGASVFFTTYESMKPTLRRLAPDVFGERGSLGPAGLHMASASIAETAACLIRVPTEVVKSRQQTSSYGAKTSTAQAFRMVFKESGFRGYYRGFAGTVGREIPFTCIQFPLYERLKLEMSRSSLLGHDADSGVSNEKRVRDLPTWQAGIAGSIAGAIAAGLTTPLDVVKTRIMLHRDVGAVADNAAGGGAGGLPRGVNTRILPTLTHIFRTEGVKALFSGFVPRTMWIGLGGAVFLGTFDAGVKVLDP</sequence>